<accession>A0A383CZW8</accession>
<evidence type="ECO:0000313" key="2">
    <source>
        <dbReference type="EMBL" id="SVE37847.1"/>
    </source>
</evidence>
<keyword evidence="1" id="KW-0472">Membrane</keyword>
<sequence length="99" mass="10681">MSVKAIGLFVARLIWVLSILGIIYKAHSRETGDWPRHRGDAALQGNSGQKIGTSLKLDWVFDAGDFLKSSVVVSGGIAYVGADTGILHALDIETGKEKW</sequence>
<organism evidence="2">
    <name type="scientific">marine metagenome</name>
    <dbReference type="NCBI Taxonomy" id="408172"/>
    <lineage>
        <taxon>unclassified sequences</taxon>
        <taxon>metagenomes</taxon>
        <taxon>ecological metagenomes</taxon>
    </lineage>
</organism>
<protein>
    <submittedName>
        <fullName evidence="2">Uncharacterized protein</fullName>
    </submittedName>
</protein>
<proteinExistence type="predicted"/>
<dbReference type="Gene3D" id="2.40.10.480">
    <property type="match status" value="1"/>
</dbReference>
<dbReference type="SUPFAM" id="SSF50998">
    <property type="entry name" value="Quinoprotein alcohol dehydrogenase-like"/>
    <property type="match status" value="1"/>
</dbReference>
<keyword evidence="1" id="KW-1133">Transmembrane helix</keyword>
<feature type="transmembrane region" description="Helical" evidence="1">
    <location>
        <begin position="6"/>
        <end position="24"/>
    </location>
</feature>
<keyword evidence="1" id="KW-0812">Transmembrane</keyword>
<dbReference type="InterPro" id="IPR011047">
    <property type="entry name" value="Quinoprotein_ADH-like_sf"/>
</dbReference>
<name>A0A383CZW8_9ZZZZ</name>
<evidence type="ECO:0000256" key="1">
    <source>
        <dbReference type="SAM" id="Phobius"/>
    </source>
</evidence>
<dbReference type="EMBL" id="UINC01213185">
    <property type="protein sequence ID" value="SVE37847.1"/>
    <property type="molecule type" value="Genomic_DNA"/>
</dbReference>
<feature type="non-terminal residue" evidence="2">
    <location>
        <position position="99"/>
    </location>
</feature>
<dbReference type="AlphaFoldDB" id="A0A383CZW8"/>
<gene>
    <name evidence="2" type="ORF">METZ01_LOCUS490701</name>
</gene>
<reference evidence="2" key="1">
    <citation type="submission" date="2018-05" db="EMBL/GenBank/DDBJ databases">
        <authorList>
            <person name="Lanie J.A."/>
            <person name="Ng W.-L."/>
            <person name="Kazmierczak K.M."/>
            <person name="Andrzejewski T.M."/>
            <person name="Davidsen T.M."/>
            <person name="Wayne K.J."/>
            <person name="Tettelin H."/>
            <person name="Glass J.I."/>
            <person name="Rusch D."/>
            <person name="Podicherti R."/>
            <person name="Tsui H.-C.T."/>
            <person name="Winkler M.E."/>
        </authorList>
    </citation>
    <scope>NUCLEOTIDE SEQUENCE</scope>
</reference>